<evidence type="ECO:0000256" key="3">
    <source>
        <dbReference type="ARBA" id="ARBA00009983"/>
    </source>
</evidence>
<keyword evidence="7 8" id="KW-0472">Membrane</keyword>
<feature type="transmembrane region" description="Helical" evidence="8">
    <location>
        <begin position="174"/>
        <end position="191"/>
    </location>
</feature>
<dbReference type="InterPro" id="IPR000917">
    <property type="entry name" value="Sulfatase_N"/>
</dbReference>
<feature type="transmembrane region" description="Helical" evidence="8">
    <location>
        <begin position="70"/>
        <end position="87"/>
    </location>
</feature>
<comment type="subcellular location">
    <subcellularLocation>
        <location evidence="1">Cell membrane</location>
        <topology evidence="1">Multi-pass membrane protein</topology>
    </subcellularLocation>
</comment>
<dbReference type="EC" id="2.7.8.-" evidence="10"/>
<reference evidence="10 11" key="1">
    <citation type="submission" date="2024-11" db="EMBL/GenBank/DDBJ databases">
        <authorList>
            <person name="Heng Y.C."/>
            <person name="Lim A.C.H."/>
            <person name="Lee J.K.Y."/>
            <person name="Kittelmann S."/>
        </authorList>
    </citation>
    <scope>NUCLEOTIDE SEQUENCE [LARGE SCALE GENOMIC DNA]</scope>
    <source>
        <strain evidence="10 11">WILCCON 0185</strain>
    </source>
</reference>
<dbReference type="SUPFAM" id="SSF53649">
    <property type="entry name" value="Alkaline phosphatase-like"/>
    <property type="match status" value="1"/>
</dbReference>
<feature type="transmembrane region" description="Helical" evidence="8">
    <location>
        <begin position="94"/>
        <end position="114"/>
    </location>
</feature>
<keyword evidence="10" id="KW-0808">Transferase</keyword>
<dbReference type="InterPro" id="IPR050448">
    <property type="entry name" value="OpgB/LTA_synthase_biosynth"/>
</dbReference>
<comment type="pathway">
    <text evidence="2">Cell wall biogenesis; lipoteichoic acid biosynthesis.</text>
</comment>
<evidence type="ECO:0000259" key="9">
    <source>
        <dbReference type="Pfam" id="PF00884"/>
    </source>
</evidence>
<keyword evidence="6 8" id="KW-1133">Transmembrane helix</keyword>
<keyword evidence="4" id="KW-1003">Cell membrane</keyword>
<evidence type="ECO:0000256" key="4">
    <source>
        <dbReference type="ARBA" id="ARBA00022475"/>
    </source>
</evidence>
<dbReference type="Pfam" id="PF00884">
    <property type="entry name" value="Sulfatase"/>
    <property type="match status" value="1"/>
</dbReference>
<dbReference type="Gene3D" id="3.40.720.10">
    <property type="entry name" value="Alkaline Phosphatase, subunit A"/>
    <property type="match status" value="1"/>
</dbReference>
<keyword evidence="11" id="KW-1185">Reference proteome</keyword>
<dbReference type="Proteomes" id="UP001623591">
    <property type="component" value="Unassembled WGS sequence"/>
</dbReference>
<dbReference type="RefSeq" id="WP_406770227.1">
    <property type="nucleotide sequence ID" value="NZ_JBJHZZ010000009.1"/>
</dbReference>
<evidence type="ECO:0000256" key="8">
    <source>
        <dbReference type="SAM" id="Phobius"/>
    </source>
</evidence>
<dbReference type="PIRSF" id="PIRSF005091">
    <property type="entry name" value="Mmb_sulf_HI1246"/>
    <property type="match status" value="1"/>
</dbReference>
<evidence type="ECO:0000256" key="2">
    <source>
        <dbReference type="ARBA" id="ARBA00004936"/>
    </source>
</evidence>
<feature type="transmembrane region" description="Helical" evidence="8">
    <location>
        <begin position="142"/>
        <end position="162"/>
    </location>
</feature>
<evidence type="ECO:0000313" key="11">
    <source>
        <dbReference type="Proteomes" id="UP001623591"/>
    </source>
</evidence>
<feature type="domain" description="Sulfatase N-terminal" evidence="9">
    <location>
        <begin position="274"/>
        <end position="558"/>
    </location>
</feature>
<sequence length="622" mass="71770">MLNNTTKLNTNKINRKGILKENLQLLAKDTLFFVTLLCLYLKSILFILLINSDKATSFKVGWAFYGSPHLLVYLCFIIIFLSFSFLFKNRGKLLYFIVIDLLFTFLLLCDLWYFRGFNSFITLHNLSQTGNLNNLSSDVFSMMRTIDLVFVIDFIILIPLTIFYKSQYKNQKRLPIFFLLSLLISIGYIWFDHYKIDIVEKGQKTILFRTCWTPTQTIANLSPLGYHIYDAYNYYEDNKTFKLSGTEKNQIETWFMNNKESLPDNEYKGMFKGKNLILIQVESLENFVIGQKINNQEITPNINKLLKNSFYFDNYYEQVYNGTTSDAELMTNTSVYPVRRGSTFFRYPNNSYNSLPKLMQGIGYSTIALHPDKGSYWNWMPALTSIGFQKAVDETSYKLDETIGLGLSDGSFLRQAEPIIAKQKQPFYSFMITLSSHGPFDIPAQYRELKLDSKLDETKLGGYFQSIHYTDKHIGIFLDKLQKDGVLDNSVVVVYGDHTGIHKYYDDEVSKIQPQESWWQNNNMRVPLIIYTKGMECKKFSNIGGQVDLLPSLAYLMGADTKSLERTAIGKNLFNTNKSFAVLSNGEYIGNSSSEKEKTSEIEGITISDTIIRSNYFKDNAK</sequence>
<dbReference type="CDD" id="cd16015">
    <property type="entry name" value="LTA_synthase"/>
    <property type="match status" value="1"/>
</dbReference>
<dbReference type="PANTHER" id="PTHR47371:SF3">
    <property type="entry name" value="PHOSPHOGLYCEROL TRANSFERASE I"/>
    <property type="match status" value="1"/>
</dbReference>
<evidence type="ECO:0000256" key="5">
    <source>
        <dbReference type="ARBA" id="ARBA00022692"/>
    </source>
</evidence>
<evidence type="ECO:0000313" key="10">
    <source>
        <dbReference type="EMBL" id="MFL0247797.1"/>
    </source>
</evidence>
<dbReference type="PANTHER" id="PTHR47371">
    <property type="entry name" value="LIPOTEICHOIC ACID SYNTHASE"/>
    <property type="match status" value="1"/>
</dbReference>
<keyword evidence="5 8" id="KW-0812">Transmembrane</keyword>
<dbReference type="InterPro" id="IPR012160">
    <property type="entry name" value="LtaS-like"/>
</dbReference>
<evidence type="ECO:0000256" key="6">
    <source>
        <dbReference type="ARBA" id="ARBA00022989"/>
    </source>
</evidence>
<proteinExistence type="inferred from homology"/>
<comment type="similarity">
    <text evidence="3">Belongs to the LTA synthase family.</text>
</comment>
<protein>
    <submittedName>
        <fullName evidence="10">LTA synthase family protein</fullName>
        <ecNumber evidence="10">2.7.8.-</ecNumber>
    </submittedName>
</protein>
<dbReference type="EMBL" id="JBJHZZ010000009">
    <property type="protein sequence ID" value="MFL0247797.1"/>
    <property type="molecule type" value="Genomic_DNA"/>
</dbReference>
<name>A0ABW8T5V7_9CLOT</name>
<gene>
    <name evidence="10" type="ORF">ACJDUG_12530</name>
</gene>
<feature type="transmembrane region" description="Helical" evidence="8">
    <location>
        <begin position="30"/>
        <end position="50"/>
    </location>
</feature>
<dbReference type="Gene3D" id="3.30.1120.170">
    <property type="match status" value="1"/>
</dbReference>
<comment type="caution">
    <text evidence="10">The sequence shown here is derived from an EMBL/GenBank/DDBJ whole genome shotgun (WGS) entry which is preliminary data.</text>
</comment>
<evidence type="ECO:0000256" key="7">
    <source>
        <dbReference type="ARBA" id="ARBA00023136"/>
    </source>
</evidence>
<accession>A0ABW8T5V7</accession>
<organism evidence="10 11">
    <name type="scientific">Candidatus Clostridium stratigraminis</name>
    <dbReference type="NCBI Taxonomy" id="3381661"/>
    <lineage>
        <taxon>Bacteria</taxon>
        <taxon>Bacillati</taxon>
        <taxon>Bacillota</taxon>
        <taxon>Clostridia</taxon>
        <taxon>Eubacteriales</taxon>
        <taxon>Clostridiaceae</taxon>
        <taxon>Clostridium</taxon>
    </lineage>
</organism>
<dbReference type="GO" id="GO:0016740">
    <property type="term" value="F:transferase activity"/>
    <property type="evidence" value="ECO:0007669"/>
    <property type="project" value="UniProtKB-KW"/>
</dbReference>
<evidence type="ECO:0000256" key="1">
    <source>
        <dbReference type="ARBA" id="ARBA00004651"/>
    </source>
</evidence>
<dbReference type="InterPro" id="IPR017850">
    <property type="entry name" value="Alkaline_phosphatase_core_sf"/>
</dbReference>